<comment type="caution">
    <text evidence="12">The sequence shown here is derived from an EMBL/GenBank/DDBJ whole genome shotgun (WGS) entry which is preliminary data.</text>
</comment>
<dbReference type="PANTHER" id="PTHR11601:SF34">
    <property type="entry name" value="CYSTEINE DESULFURASE"/>
    <property type="match status" value="1"/>
</dbReference>
<evidence type="ECO:0000256" key="9">
    <source>
        <dbReference type="RuleBase" id="RU004504"/>
    </source>
</evidence>
<evidence type="ECO:0000256" key="2">
    <source>
        <dbReference type="ARBA" id="ARBA00006490"/>
    </source>
</evidence>
<dbReference type="PIRSF" id="PIRSF005572">
    <property type="entry name" value="NifS"/>
    <property type="match status" value="1"/>
</dbReference>
<keyword evidence="5" id="KW-0479">Metal-binding</keyword>
<dbReference type="InterPro" id="IPR015424">
    <property type="entry name" value="PyrdxlP-dep_Trfase"/>
</dbReference>
<dbReference type="InterPro" id="IPR000192">
    <property type="entry name" value="Aminotrans_V_dom"/>
</dbReference>
<dbReference type="Gene3D" id="3.40.640.10">
    <property type="entry name" value="Type I PLP-dependent aspartate aminotransferase-like (Major domain)"/>
    <property type="match status" value="1"/>
</dbReference>
<evidence type="ECO:0000256" key="3">
    <source>
        <dbReference type="ARBA" id="ARBA00012239"/>
    </source>
</evidence>
<evidence type="ECO:0000259" key="11">
    <source>
        <dbReference type="Pfam" id="PF00266"/>
    </source>
</evidence>
<protein>
    <recommendedName>
        <fullName evidence="3">cysteine desulfurase</fullName>
        <ecNumber evidence="3">2.8.1.7</ecNumber>
    </recommendedName>
</protein>
<dbReference type="Proteomes" id="UP000265515">
    <property type="component" value="Unassembled WGS sequence"/>
</dbReference>
<reference evidence="12 13" key="1">
    <citation type="journal article" date="2018" name="Cell">
        <title>The Chara Genome: Secondary Complexity and Implications for Plant Terrestrialization.</title>
        <authorList>
            <person name="Nishiyama T."/>
            <person name="Sakayama H."/>
            <person name="Vries J.D."/>
            <person name="Buschmann H."/>
            <person name="Saint-Marcoux D."/>
            <person name="Ullrich K.K."/>
            <person name="Haas F.B."/>
            <person name="Vanderstraeten L."/>
            <person name="Becker D."/>
            <person name="Lang D."/>
            <person name="Vosolsobe S."/>
            <person name="Rombauts S."/>
            <person name="Wilhelmsson P.K.I."/>
            <person name="Janitza P."/>
            <person name="Kern R."/>
            <person name="Heyl A."/>
            <person name="Rumpler F."/>
            <person name="Villalobos L.I.A.C."/>
            <person name="Clay J.M."/>
            <person name="Skokan R."/>
            <person name="Toyoda A."/>
            <person name="Suzuki Y."/>
            <person name="Kagoshima H."/>
            <person name="Schijlen E."/>
            <person name="Tajeshwar N."/>
            <person name="Catarino B."/>
            <person name="Hetherington A.J."/>
            <person name="Saltykova A."/>
            <person name="Bonnot C."/>
            <person name="Breuninger H."/>
            <person name="Symeonidi A."/>
            <person name="Radhakrishnan G.V."/>
            <person name="Van Nieuwerburgh F."/>
            <person name="Deforce D."/>
            <person name="Chang C."/>
            <person name="Karol K.G."/>
            <person name="Hedrich R."/>
            <person name="Ulvskov P."/>
            <person name="Glockner G."/>
            <person name="Delwiche C.F."/>
            <person name="Petrasek J."/>
            <person name="Van de Peer Y."/>
            <person name="Friml J."/>
            <person name="Beilby M."/>
            <person name="Dolan L."/>
            <person name="Kohara Y."/>
            <person name="Sugano S."/>
            <person name="Fujiyama A."/>
            <person name="Delaux P.-M."/>
            <person name="Quint M."/>
            <person name="TheiBen G."/>
            <person name="Hagemann M."/>
            <person name="Harholt J."/>
            <person name="Dunand C."/>
            <person name="Zachgo S."/>
            <person name="Langdale J."/>
            <person name="Maumus F."/>
            <person name="Straeten D.V.D."/>
            <person name="Gould S.B."/>
            <person name="Rensing S.A."/>
        </authorList>
    </citation>
    <scope>NUCLEOTIDE SEQUENCE [LARGE SCALE GENOMIC DNA]</scope>
    <source>
        <strain evidence="12 13">S276</strain>
    </source>
</reference>
<organism evidence="12 13">
    <name type="scientific">Chara braunii</name>
    <name type="common">Braun's stonewort</name>
    <dbReference type="NCBI Taxonomy" id="69332"/>
    <lineage>
        <taxon>Eukaryota</taxon>
        <taxon>Viridiplantae</taxon>
        <taxon>Streptophyta</taxon>
        <taxon>Charophyceae</taxon>
        <taxon>Charales</taxon>
        <taxon>Characeae</taxon>
        <taxon>Chara</taxon>
    </lineage>
</organism>
<dbReference type="STRING" id="69332.A0A388KLW8"/>
<dbReference type="GO" id="GO:0031071">
    <property type="term" value="F:cysteine desulfurase activity"/>
    <property type="evidence" value="ECO:0007669"/>
    <property type="project" value="UniProtKB-EC"/>
</dbReference>
<dbReference type="GO" id="GO:0046872">
    <property type="term" value="F:metal ion binding"/>
    <property type="evidence" value="ECO:0007669"/>
    <property type="project" value="UniProtKB-KW"/>
</dbReference>
<evidence type="ECO:0000256" key="6">
    <source>
        <dbReference type="ARBA" id="ARBA00022898"/>
    </source>
</evidence>
<comment type="cofactor">
    <cofactor evidence="1 9">
        <name>pyridoxal 5'-phosphate</name>
        <dbReference type="ChEBI" id="CHEBI:597326"/>
    </cofactor>
</comment>
<dbReference type="EMBL" id="BFEA01000140">
    <property type="protein sequence ID" value="GBG71046.1"/>
    <property type="molecule type" value="Genomic_DNA"/>
</dbReference>
<dbReference type="SUPFAM" id="SSF53383">
    <property type="entry name" value="PLP-dependent transferases"/>
    <property type="match status" value="1"/>
</dbReference>
<evidence type="ECO:0000256" key="7">
    <source>
        <dbReference type="ARBA" id="ARBA00023004"/>
    </source>
</evidence>
<comment type="similarity">
    <text evidence="2">Belongs to the class-V pyridoxal-phosphate-dependent aminotransferase family. NifS/IscS subfamily.</text>
</comment>
<evidence type="ECO:0000256" key="1">
    <source>
        <dbReference type="ARBA" id="ARBA00001933"/>
    </source>
</evidence>
<dbReference type="GO" id="GO:0051536">
    <property type="term" value="F:iron-sulfur cluster binding"/>
    <property type="evidence" value="ECO:0007669"/>
    <property type="project" value="UniProtKB-KW"/>
</dbReference>
<keyword evidence="8" id="KW-0411">Iron-sulfur</keyword>
<dbReference type="PROSITE" id="PS00595">
    <property type="entry name" value="AA_TRANSFER_CLASS_5"/>
    <property type="match status" value="1"/>
</dbReference>
<dbReference type="InterPro" id="IPR020578">
    <property type="entry name" value="Aminotrans_V_PyrdxlP_BS"/>
</dbReference>
<keyword evidence="13" id="KW-1185">Reference proteome</keyword>
<dbReference type="Gene3D" id="3.90.1150.10">
    <property type="entry name" value="Aspartate Aminotransferase, domain 1"/>
    <property type="match status" value="1"/>
</dbReference>
<evidence type="ECO:0000256" key="10">
    <source>
        <dbReference type="SAM" id="SignalP"/>
    </source>
</evidence>
<dbReference type="Pfam" id="PF00266">
    <property type="entry name" value="Aminotran_5"/>
    <property type="match status" value="1"/>
</dbReference>
<name>A0A388KLW8_CHABU</name>
<dbReference type="FunFam" id="3.40.640.10:FF:000084">
    <property type="entry name" value="IscS-like cysteine desulfurase"/>
    <property type="match status" value="1"/>
</dbReference>
<keyword evidence="7" id="KW-0408">Iron</keyword>
<evidence type="ECO:0000313" key="12">
    <source>
        <dbReference type="EMBL" id="GBG71046.1"/>
    </source>
</evidence>
<dbReference type="OrthoDB" id="10250117at2759"/>
<dbReference type="OMA" id="IIYGQSE"/>
<dbReference type="AlphaFoldDB" id="A0A388KLW8"/>
<gene>
    <name evidence="12" type="ORF">CBR_g8345</name>
</gene>
<proteinExistence type="inferred from homology"/>
<feature type="chain" id="PRO_5017209265" description="cysteine desulfurase" evidence="10">
    <location>
        <begin position="19"/>
        <end position="406"/>
    </location>
</feature>
<dbReference type="PANTHER" id="PTHR11601">
    <property type="entry name" value="CYSTEINE DESULFURYLASE FAMILY MEMBER"/>
    <property type="match status" value="1"/>
</dbReference>
<keyword evidence="4" id="KW-0808">Transferase</keyword>
<accession>A0A388KLW8</accession>
<evidence type="ECO:0000313" key="13">
    <source>
        <dbReference type="Proteomes" id="UP000265515"/>
    </source>
</evidence>
<feature type="signal peptide" evidence="10">
    <location>
        <begin position="1"/>
        <end position="18"/>
    </location>
</feature>
<dbReference type="Gene3D" id="1.10.260.50">
    <property type="match status" value="1"/>
</dbReference>
<feature type="domain" description="Aminotransferase class V" evidence="11">
    <location>
        <begin position="15"/>
        <end position="385"/>
    </location>
</feature>
<dbReference type="EC" id="2.8.1.7" evidence="3"/>
<dbReference type="Gramene" id="GBG71046">
    <property type="protein sequence ID" value="GBG71046"/>
    <property type="gene ID" value="CBR_g8345"/>
</dbReference>
<keyword evidence="10" id="KW-0732">Signal</keyword>
<sequence length="406" mass="43299">MAFLFLALLCCLFTPSDSEVAEAILPFLYEEFGNPSSSHFYGKKAKLAVENARREVALLIGCKADEVVFTSGGTESNNWAIRCGAQANSRMKGKHLVTSSIEHPAVSEVINHLCQNEGFCKTVVPVDLEGRVDAEAVVKVATADLETSLVSIMHANNEVGSLQPIAEIAASLRGKGILVHTDASQSVGKIPINWRTLGVDLLTIAGHKLYGPKGVGALIIRRGVILPKFMLGAGHESGRRAGTENVALIVGLGKACEVARKGLDRNMRRSRAMRDRLLEKLEDALPGLRCRGDDIELSRIDFRVNGPADPEKQLPNTLSVSFKGVDGVKLMAAISPFVACSSGSACHAGHVAVSPVLAAMGVPAEYAQCTLRLSMGRETTRTDVDTAAEVIMSHIKSLFPSGVTCT</sequence>
<dbReference type="InterPro" id="IPR016454">
    <property type="entry name" value="Cysteine_dSase"/>
</dbReference>
<dbReference type="InterPro" id="IPR015422">
    <property type="entry name" value="PyrdxlP-dep_Trfase_small"/>
</dbReference>
<keyword evidence="6" id="KW-0663">Pyridoxal phosphate</keyword>
<evidence type="ECO:0000256" key="5">
    <source>
        <dbReference type="ARBA" id="ARBA00022723"/>
    </source>
</evidence>
<evidence type="ECO:0000256" key="8">
    <source>
        <dbReference type="ARBA" id="ARBA00023014"/>
    </source>
</evidence>
<evidence type="ECO:0000256" key="4">
    <source>
        <dbReference type="ARBA" id="ARBA00022679"/>
    </source>
</evidence>
<dbReference type="InterPro" id="IPR015421">
    <property type="entry name" value="PyrdxlP-dep_Trfase_major"/>
</dbReference>